<dbReference type="Pfam" id="PF05649">
    <property type="entry name" value="Peptidase_M13_N"/>
    <property type="match status" value="1"/>
</dbReference>
<evidence type="ECO:0000313" key="3">
    <source>
        <dbReference type="EMBL" id="GIY26954.1"/>
    </source>
</evidence>
<dbReference type="AlphaFoldDB" id="A0AAV4S0S0"/>
<sequence length="491" mass="56665">MAPCENCNDMSEIQQEKLSQEECQRICYSKECVVAANFILENMDVTADPCEDFYTFSCGKWIRQFSKEDNYSVVDGMTTTLQLDLKDLLEKSKGEPGSTEEKLKMMFDSCTDERASEWNSKSEARKFLEKFGIRNWPNLPNDFQFNASLDETLSIMAAFNEFAFVTFKPTYDEPQESVADNNFRKLTISPGYPLMRDESESDVYEAVLLGILRHFGANSEDADEIWTEFKTIDFSLLSLLMETSAKVRYGEDEQELLEPLNCLASIEDSMHIWKREHYVRNIFSLVTNFTQKSVGNYLALRFILNHQRDLDGFLRALGAELPDVYPLDSNRRGSSLKLGVLHQVDVPLHVLPTGSTIRQRGTARKAHGRDSERRPHLHLRRRRLRYEAKVDEESPAKKTENLKYPGSSLLAVSNYHSVRDSSWSFQMLTDSVHDSLLTPFKCSQRVFAIVVQGFLKCFAKIVRDRSSWPFEILTKSVCDRRLFEMFRKECS</sequence>
<reference evidence="3 4" key="1">
    <citation type="submission" date="2021-06" db="EMBL/GenBank/DDBJ databases">
        <title>Caerostris extrusa draft genome.</title>
        <authorList>
            <person name="Kono N."/>
            <person name="Arakawa K."/>
        </authorList>
    </citation>
    <scope>NUCLEOTIDE SEQUENCE [LARGE SCALE GENOMIC DNA]</scope>
</reference>
<organism evidence="3 4">
    <name type="scientific">Caerostris extrusa</name>
    <name type="common">Bark spider</name>
    <name type="synonym">Caerostris bankana</name>
    <dbReference type="NCBI Taxonomy" id="172846"/>
    <lineage>
        <taxon>Eukaryota</taxon>
        <taxon>Metazoa</taxon>
        <taxon>Ecdysozoa</taxon>
        <taxon>Arthropoda</taxon>
        <taxon>Chelicerata</taxon>
        <taxon>Arachnida</taxon>
        <taxon>Araneae</taxon>
        <taxon>Araneomorphae</taxon>
        <taxon>Entelegynae</taxon>
        <taxon>Araneoidea</taxon>
        <taxon>Araneidae</taxon>
        <taxon>Caerostris</taxon>
    </lineage>
</organism>
<comment type="similarity">
    <text evidence="1">Belongs to the peptidase M13 family.</text>
</comment>
<feature type="domain" description="Peptidase M13 N-terminal" evidence="2">
    <location>
        <begin position="49"/>
        <end position="241"/>
    </location>
</feature>
<accession>A0AAV4S0S0</accession>
<evidence type="ECO:0000313" key="4">
    <source>
        <dbReference type="Proteomes" id="UP001054945"/>
    </source>
</evidence>
<dbReference type="PANTHER" id="PTHR11733">
    <property type="entry name" value="ZINC METALLOPROTEASE FAMILY M13 NEPRILYSIN-RELATED"/>
    <property type="match status" value="1"/>
</dbReference>
<proteinExistence type="inferred from homology"/>
<dbReference type="GO" id="GO:0005886">
    <property type="term" value="C:plasma membrane"/>
    <property type="evidence" value="ECO:0007669"/>
    <property type="project" value="TreeGrafter"/>
</dbReference>
<name>A0AAV4S0S0_CAEEX</name>
<gene>
    <name evidence="3" type="primary">ECE1_0</name>
    <name evidence="3" type="ORF">CEXT_17201</name>
</gene>
<dbReference type="GO" id="GO:0016485">
    <property type="term" value="P:protein processing"/>
    <property type="evidence" value="ECO:0007669"/>
    <property type="project" value="TreeGrafter"/>
</dbReference>
<keyword evidence="4" id="KW-1185">Reference proteome</keyword>
<dbReference type="InterPro" id="IPR008753">
    <property type="entry name" value="Peptidase_M13_N"/>
</dbReference>
<protein>
    <submittedName>
        <fullName evidence="3">Endothelin-converting enzyme 1</fullName>
    </submittedName>
</protein>
<dbReference type="SUPFAM" id="SSF55486">
    <property type="entry name" value="Metalloproteases ('zincins'), catalytic domain"/>
    <property type="match status" value="1"/>
</dbReference>
<dbReference type="PANTHER" id="PTHR11733:SF133">
    <property type="entry name" value="PHOSPHATE-REGULATING NEUTRAL ENDOPEPTIDASE PHEX"/>
    <property type="match status" value="1"/>
</dbReference>
<evidence type="ECO:0000259" key="2">
    <source>
        <dbReference type="Pfam" id="PF05649"/>
    </source>
</evidence>
<dbReference type="PROSITE" id="PS51885">
    <property type="entry name" value="NEPRILYSIN"/>
    <property type="match status" value="1"/>
</dbReference>
<dbReference type="Gene3D" id="3.40.390.10">
    <property type="entry name" value="Collagenase (Catalytic Domain)"/>
    <property type="match status" value="1"/>
</dbReference>
<dbReference type="EMBL" id="BPLR01008750">
    <property type="protein sequence ID" value="GIY26954.1"/>
    <property type="molecule type" value="Genomic_DNA"/>
</dbReference>
<dbReference type="InterPro" id="IPR000718">
    <property type="entry name" value="Peptidase_M13"/>
</dbReference>
<dbReference type="Proteomes" id="UP001054945">
    <property type="component" value="Unassembled WGS sequence"/>
</dbReference>
<dbReference type="InterPro" id="IPR024079">
    <property type="entry name" value="MetalloPept_cat_dom_sf"/>
</dbReference>
<comment type="caution">
    <text evidence="3">The sequence shown here is derived from an EMBL/GenBank/DDBJ whole genome shotgun (WGS) entry which is preliminary data.</text>
</comment>
<evidence type="ECO:0000256" key="1">
    <source>
        <dbReference type="ARBA" id="ARBA00007357"/>
    </source>
</evidence>
<dbReference type="GO" id="GO:0004222">
    <property type="term" value="F:metalloendopeptidase activity"/>
    <property type="evidence" value="ECO:0007669"/>
    <property type="project" value="InterPro"/>
</dbReference>